<protein>
    <recommendedName>
        <fullName evidence="3">Clostripain</fullName>
    </recommendedName>
</protein>
<name>A0A7G1G5S0_9BACT</name>
<evidence type="ECO:0000313" key="2">
    <source>
        <dbReference type="Proteomes" id="UP000516361"/>
    </source>
</evidence>
<dbReference type="InParanoid" id="A0A7G1G5S0"/>
<organism evidence="1 2">
    <name type="scientific">Tepiditoga spiralis</name>
    <dbReference type="NCBI Taxonomy" id="2108365"/>
    <lineage>
        <taxon>Bacteria</taxon>
        <taxon>Thermotogati</taxon>
        <taxon>Thermotogota</taxon>
        <taxon>Thermotogae</taxon>
        <taxon>Petrotogales</taxon>
        <taxon>Petrotogaceae</taxon>
        <taxon>Tepiditoga</taxon>
    </lineage>
</organism>
<dbReference type="EMBL" id="AP018712">
    <property type="protein sequence ID" value="BBE30646.1"/>
    <property type="molecule type" value="Genomic_DNA"/>
</dbReference>
<sequence>MKKIFKYTFILISFLFLMSSCIPLSLFDPLITNEIIDGNFDKVIEFKEKVKNVKINGTVLSSFDGKNYTLSRTLFTKNNYLEYEYNGKIYKKTLNAVKPDLQLFIYACGDTTNSPLSEFLEDDINEIKNALMNVKRNILVTIIADFTENDKIINLYNMNGKFYRVETNPSEYGMNDEINSSNPDILYTYMEKFYIGNTFFLDLWNHGNAWEWESKQYLKTKAVIVESSSEFLKISDIKNVLKKFEETHKKIDVIGFDACSMAQLEIVYELSPYANYFVGSVNEEPGYGWNYNFLRYYDLSIEFMLSNLVAVYYDYYNSYSNLNYLTMTAIRLNDFKNFVSKNLVSIKPNDNDVVIFHSVISNADFCDSKFAVNGIENYIINSYYKEKNSTGLGILYKTSDMDLILDYKELDFYKDFKLWIEEKWKPF</sequence>
<gene>
    <name evidence="1" type="ORF">OSSY52_07870</name>
</gene>
<dbReference type="Proteomes" id="UP000516361">
    <property type="component" value="Chromosome"/>
</dbReference>
<dbReference type="InterPro" id="IPR005077">
    <property type="entry name" value="Peptidase_C11"/>
</dbReference>
<dbReference type="AlphaFoldDB" id="A0A7G1G5S0"/>
<keyword evidence="2" id="KW-1185">Reference proteome</keyword>
<dbReference type="PANTHER" id="PTHR37835">
    <property type="entry name" value="ALPHA-CLOSTRIPAIN"/>
    <property type="match status" value="1"/>
</dbReference>
<reference evidence="1 2" key="1">
    <citation type="submission" date="2018-06" db="EMBL/GenBank/DDBJ databases">
        <title>Genome sequencing of Oceanotoga sp. sy52.</title>
        <authorList>
            <person name="Mori K."/>
        </authorList>
    </citation>
    <scope>NUCLEOTIDE SEQUENCE [LARGE SCALE GENOMIC DNA]</scope>
    <source>
        <strain evidence="2">sy52</strain>
    </source>
</reference>
<accession>A0A7G1G5S0</accession>
<dbReference type="PROSITE" id="PS51257">
    <property type="entry name" value="PROKAR_LIPOPROTEIN"/>
    <property type="match status" value="1"/>
</dbReference>
<dbReference type="PANTHER" id="PTHR37835:SF1">
    <property type="entry name" value="ALPHA-CLOSTRIPAIN"/>
    <property type="match status" value="1"/>
</dbReference>
<dbReference type="KEGG" id="ocy:OSSY52_07870"/>
<evidence type="ECO:0008006" key="3">
    <source>
        <dbReference type="Google" id="ProtNLM"/>
    </source>
</evidence>
<evidence type="ECO:0000313" key="1">
    <source>
        <dbReference type="EMBL" id="BBE30646.1"/>
    </source>
</evidence>
<dbReference type="Pfam" id="PF03415">
    <property type="entry name" value="Peptidase_C11"/>
    <property type="match status" value="1"/>
</dbReference>
<dbReference type="RefSeq" id="WP_190615723.1">
    <property type="nucleotide sequence ID" value="NZ_AP018712.1"/>
</dbReference>
<proteinExistence type="predicted"/>